<evidence type="ECO:0000256" key="1">
    <source>
        <dbReference type="ARBA" id="ARBA00022801"/>
    </source>
</evidence>
<dbReference type="RefSeq" id="WP_165313543.1">
    <property type="nucleotide sequence ID" value="NZ_CP049332.1"/>
</dbReference>
<dbReference type="Gene3D" id="1.10.3020.10">
    <property type="entry name" value="alpha-amino acid ester hydrolase ( Helical cap domain)"/>
    <property type="match status" value="1"/>
</dbReference>
<keyword evidence="4" id="KW-1185">Reference proteome</keyword>
<dbReference type="EMBL" id="CP049332">
    <property type="protein sequence ID" value="QIH43877.1"/>
    <property type="molecule type" value="Genomic_DNA"/>
</dbReference>
<accession>A0A6G7CP13</accession>
<feature type="domain" description="Xaa-Pro dipeptidyl-peptidase C-terminal" evidence="2">
    <location>
        <begin position="285"/>
        <end position="540"/>
    </location>
</feature>
<dbReference type="InterPro" id="IPR000383">
    <property type="entry name" value="Xaa-Pro-like_dom"/>
</dbReference>
<name>A0A6G7CP13_9VIBR</name>
<sequence length="663" mass="75065">MVEIKEIRHDWLELPDGTRLAFRAWMPADALTNPVPAILEYLPYRKSDGTIVRDEITMAETATHGYACIRVDIRGCGESEGLFDDEYSKQEHQDGVDVIEWISNQAWCDGNVGMVGISWGGFNSLQIAALNPPALKAIITQCSTDDRYRDDIHYSGGCLLNDNMDWAAFFWAYALGRAPDPSLVGSNWKSIWKDRLTNMPFLATPWIQNQTRNDYWKHGSVCENYSDIKIPVYAIGGWADAYKNTVFTLLQNLSVPKKGLVGPWAHKYPNIAYPNPKMDYVAESVRWWDKWLKNIDNGIDEEPELNYFLQNGAKPKTDYDAREGCWVAESSWPTLKTDTKTWYLASQRLTEKTEDSYPVDICSPQQVGLDGGRYCVGIRLDMEHPDDQRIDDSGSLIFDTAPLLDAMPIAGQIEAKLALSSSTPHANVIVRVSDVHPTGEVTKITHGILNLTHRDSHEFPELLEPGKIYNVNIALNHIAYVVPKGHKVRVSVSTAYWPLIWPCKDNTTLTVVCAKSSVTVPFNSAPSLSDFVPSYDKATRFDGEVVRAPNSQRTVYKDYKSGIWTLETVDDFGCNYYSSSNSEIDFNIKQVFSIHSNDPLSAKNEIKLHVDMGRDNWRTSISAVYTMTCDADQFYIRAKWEARTEGEIFFEKVFDETILRNFV</sequence>
<dbReference type="SMART" id="SM00939">
    <property type="entry name" value="PepX_C"/>
    <property type="match status" value="1"/>
</dbReference>
<keyword evidence="1 3" id="KW-0378">Hydrolase</keyword>
<dbReference type="Gene3D" id="3.40.50.1820">
    <property type="entry name" value="alpha/beta hydrolase"/>
    <property type="match status" value="1"/>
</dbReference>
<dbReference type="KEGG" id="vzi:G5S32_18015"/>
<evidence type="ECO:0000313" key="3">
    <source>
        <dbReference type="EMBL" id="QIH43877.1"/>
    </source>
</evidence>
<dbReference type="Pfam" id="PF08530">
    <property type="entry name" value="PepX_C"/>
    <property type="match status" value="1"/>
</dbReference>
<evidence type="ECO:0000259" key="2">
    <source>
        <dbReference type="SMART" id="SM00939"/>
    </source>
</evidence>
<dbReference type="InterPro" id="IPR008979">
    <property type="entry name" value="Galactose-bd-like_sf"/>
</dbReference>
<dbReference type="InterPro" id="IPR029058">
    <property type="entry name" value="AB_hydrolase_fold"/>
</dbReference>
<reference evidence="3 4" key="1">
    <citation type="submission" date="2020-02" db="EMBL/GenBank/DDBJ databases">
        <title>A complete genome of a marine bacterium Vibrio sp. ZWAL4003 isolated from the mangrove sediment with the ability to degrade polysaccharides.</title>
        <authorList>
            <person name="Wu J."/>
            <person name="Qu W."/>
            <person name="Zeng R."/>
        </authorList>
    </citation>
    <scope>NUCLEOTIDE SEQUENCE [LARGE SCALE GENOMIC DNA]</scope>
    <source>
        <strain evidence="3 4">ZWAL4003</strain>
    </source>
</reference>
<dbReference type="Proteomes" id="UP000503003">
    <property type="component" value="Chromosome 2"/>
</dbReference>
<dbReference type="AlphaFoldDB" id="A0A6G7CP13"/>
<dbReference type="InterPro" id="IPR005674">
    <property type="entry name" value="CocE/Ser_esterase"/>
</dbReference>
<dbReference type="PANTHER" id="PTHR43056">
    <property type="entry name" value="PEPTIDASE S9 PROLYL OLIGOPEPTIDASE"/>
    <property type="match status" value="1"/>
</dbReference>
<dbReference type="NCBIfam" id="TIGR00976">
    <property type="entry name" value="CocE_NonD"/>
    <property type="match status" value="1"/>
</dbReference>
<dbReference type="InterPro" id="IPR013736">
    <property type="entry name" value="Xaa-Pro_dipept_C"/>
</dbReference>
<protein>
    <submittedName>
        <fullName evidence="3">CocE/NonD family hydrolase</fullName>
    </submittedName>
</protein>
<dbReference type="InterPro" id="IPR050585">
    <property type="entry name" value="Xaa-Pro_dipeptidyl-ppase/CocE"/>
</dbReference>
<proteinExistence type="predicted"/>
<evidence type="ECO:0000313" key="4">
    <source>
        <dbReference type="Proteomes" id="UP000503003"/>
    </source>
</evidence>
<dbReference type="PANTHER" id="PTHR43056:SF10">
    <property type="entry name" value="COCE_NOND FAMILY, PUTATIVE (AFU_ORTHOLOGUE AFUA_7G00600)-RELATED"/>
    <property type="match status" value="1"/>
</dbReference>
<dbReference type="SUPFAM" id="SSF49785">
    <property type="entry name" value="Galactose-binding domain-like"/>
    <property type="match status" value="1"/>
</dbReference>
<dbReference type="Pfam" id="PF02129">
    <property type="entry name" value="Peptidase_S15"/>
    <property type="match status" value="1"/>
</dbReference>
<organism evidence="3 4">
    <name type="scientific">Vibrio ziniensis</name>
    <dbReference type="NCBI Taxonomy" id="2711221"/>
    <lineage>
        <taxon>Bacteria</taxon>
        <taxon>Pseudomonadati</taxon>
        <taxon>Pseudomonadota</taxon>
        <taxon>Gammaproteobacteria</taxon>
        <taxon>Vibrionales</taxon>
        <taxon>Vibrionaceae</taxon>
        <taxon>Vibrio</taxon>
    </lineage>
</organism>
<gene>
    <name evidence="3" type="ORF">G5S32_18015</name>
</gene>
<dbReference type="SUPFAM" id="SSF53474">
    <property type="entry name" value="alpha/beta-Hydrolases"/>
    <property type="match status" value="1"/>
</dbReference>
<dbReference type="Gene3D" id="2.60.120.260">
    <property type="entry name" value="Galactose-binding domain-like"/>
    <property type="match status" value="1"/>
</dbReference>
<dbReference type="GO" id="GO:0008239">
    <property type="term" value="F:dipeptidyl-peptidase activity"/>
    <property type="evidence" value="ECO:0007669"/>
    <property type="project" value="InterPro"/>
</dbReference>